<sequence>MSKYRRAFSFLSCVPFSMLANESIETIYVVGQSHRDSAHIHLNQALDKQGVGFSAAGGLAPLPIINGLMGDRIGVVVDGATVASACGNHMNPPLSYVSANQVTSINVSPMVSPVSEGGDNIAGVIQLETLSPRFSDSQHLAHLQTELGAEYQSNGDAHAINAGVQAANKAWFVGYAGSYARSNSYDDGDGNRVLDTLYEGQNHTVNVAYQDAKQQLSVKLHHQMIPYQGFANQYMDMTDNRSTKLGVQYQRFFQQFELDGRVSWQATDHEMGFFTEEKQGRMVMLTEGDDMTATLDWTFPLTDNEQIKVGQLYVRQQLDDWWPAVTNSMMMGPNDYINVNNGQRSRKGIYAEYSQAPQVGWYSLLGVRYEKVKTDTSNVQPYNSMPMDMMPNADAQAAIAFNLADKRQTDDLVDVTAHLHYQFDSTAVLTFGVAQKNRAPNLYERYSWGRGPMATSMIGWYGDGNGYVGRIQLKPEQARTLSVEYQVAESAWQFGTQVWHTHVDDYIDAQVIGSFNRTSTPENARNILQFTNVDAQLYGAKLTASYTIPMKGEKTLTLRNNLQWQHGRRAHSNLSDSQKESRDLYQIIPIQNTVSVTYAGDDMNATLEWEWVDAKRNVDTRRRENQTRAYHLLNLQLQSQWKGVTYGLAIDNLLDHDYQLPLGGVNIAQFANDPEGGYEQVKGAGRSLKFQVNWRFE</sequence>
<keyword evidence="4" id="KW-0798">TonB box</keyword>
<evidence type="ECO:0000313" key="7">
    <source>
        <dbReference type="EMBL" id="MCV2886355.1"/>
    </source>
</evidence>
<name>A0ABT3ACK4_9ALTE</name>
<comment type="subcellular location">
    <subcellularLocation>
        <location evidence="1 4">Cell outer membrane</location>
    </subcellularLocation>
</comment>
<evidence type="ECO:0000256" key="2">
    <source>
        <dbReference type="ARBA" id="ARBA00023136"/>
    </source>
</evidence>
<feature type="domain" description="TonB-dependent receptor plug" evidence="6">
    <location>
        <begin position="43"/>
        <end position="124"/>
    </location>
</feature>
<dbReference type="RefSeq" id="WP_263713643.1">
    <property type="nucleotide sequence ID" value="NZ_JAOWKX010000010.1"/>
</dbReference>
<proteinExistence type="inferred from homology"/>
<evidence type="ECO:0000256" key="4">
    <source>
        <dbReference type="RuleBase" id="RU003357"/>
    </source>
</evidence>
<evidence type="ECO:0000259" key="6">
    <source>
        <dbReference type="Pfam" id="PF07715"/>
    </source>
</evidence>
<evidence type="ECO:0000256" key="3">
    <source>
        <dbReference type="ARBA" id="ARBA00023237"/>
    </source>
</evidence>
<keyword evidence="7" id="KW-0675">Receptor</keyword>
<protein>
    <submittedName>
        <fullName evidence="7">TonB-dependent receptor</fullName>
    </submittedName>
</protein>
<dbReference type="InterPro" id="IPR000531">
    <property type="entry name" value="Beta-barrel_TonB"/>
</dbReference>
<dbReference type="InterPro" id="IPR036942">
    <property type="entry name" value="Beta-barrel_TonB_sf"/>
</dbReference>
<keyword evidence="8" id="KW-1185">Reference proteome</keyword>
<comment type="caution">
    <text evidence="7">The sequence shown here is derived from an EMBL/GenBank/DDBJ whole genome shotgun (WGS) entry which is preliminary data.</text>
</comment>
<dbReference type="InterPro" id="IPR012910">
    <property type="entry name" value="Plug_dom"/>
</dbReference>
<reference evidence="7 8" key="1">
    <citation type="submission" date="2022-10" db="EMBL/GenBank/DDBJ databases">
        <title>Aestuariibacter sp. AA17 isolated from Montipora capitata coral fragment.</title>
        <authorList>
            <person name="Emsley S.A."/>
            <person name="Pfannmuller K.M."/>
            <person name="Loughran R.M."/>
            <person name="Shlafstein M."/>
            <person name="Papke E."/>
            <person name="Saw J.H."/>
            <person name="Ushijima B."/>
            <person name="Videau P."/>
        </authorList>
    </citation>
    <scope>NUCLEOTIDE SEQUENCE [LARGE SCALE GENOMIC DNA]</scope>
    <source>
        <strain evidence="7 8">AA17</strain>
    </source>
</reference>
<evidence type="ECO:0000313" key="8">
    <source>
        <dbReference type="Proteomes" id="UP001652504"/>
    </source>
</evidence>
<dbReference type="Gene3D" id="2.40.170.20">
    <property type="entry name" value="TonB-dependent receptor, beta-barrel domain"/>
    <property type="match status" value="1"/>
</dbReference>
<evidence type="ECO:0000256" key="1">
    <source>
        <dbReference type="ARBA" id="ARBA00004442"/>
    </source>
</evidence>
<keyword evidence="3" id="KW-0998">Cell outer membrane</keyword>
<organism evidence="7 8">
    <name type="scientific">Fluctibacter corallii</name>
    <dbReference type="NCBI Taxonomy" id="2984329"/>
    <lineage>
        <taxon>Bacteria</taxon>
        <taxon>Pseudomonadati</taxon>
        <taxon>Pseudomonadota</taxon>
        <taxon>Gammaproteobacteria</taxon>
        <taxon>Alteromonadales</taxon>
        <taxon>Alteromonadaceae</taxon>
        <taxon>Fluctibacter</taxon>
    </lineage>
</organism>
<keyword evidence="2 4" id="KW-0472">Membrane</keyword>
<dbReference type="EMBL" id="JAOWKX010000010">
    <property type="protein sequence ID" value="MCV2886355.1"/>
    <property type="molecule type" value="Genomic_DNA"/>
</dbReference>
<dbReference type="SUPFAM" id="SSF56935">
    <property type="entry name" value="Porins"/>
    <property type="match status" value="1"/>
</dbReference>
<evidence type="ECO:0000259" key="5">
    <source>
        <dbReference type="Pfam" id="PF00593"/>
    </source>
</evidence>
<dbReference type="Proteomes" id="UP001652504">
    <property type="component" value="Unassembled WGS sequence"/>
</dbReference>
<feature type="domain" description="TonB-dependent receptor-like beta-barrel" evidence="5">
    <location>
        <begin position="200"/>
        <end position="653"/>
    </location>
</feature>
<accession>A0ABT3ACK4</accession>
<comment type="similarity">
    <text evidence="4">Belongs to the TonB-dependent receptor family.</text>
</comment>
<dbReference type="Pfam" id="PF00593">
    <property type="entry name" value="TonB_dep_Rec_b-barrel"/>
    <property type="match status" value="1"/>
</dbReference>
<dbReference type="Pfam" id="PF07715">
    <property type="entry name" value="Plug"/>
    <property type="match status" value="1"/>
</dbReference>
<gene>
    <name evidence="7" type="ORF">OE749_16795</name>
</gene>